<dbReference type="STRING" id="46835.A0A504Y8T5"/>
<dbReference type="PROSITE" id="PS50106">
    <property type="entry name" value="PDZ"/>
    <property type="match status" value="1"/>
</dbReference>
<dbReference type="EMBL" id="SUNJ01013859">
    <property type="protein sequence ID" value="TPP56961.1"/>
    <property type="molecule type" value="Genomic_DNA"/>
</dbReference>
<dbReference type="SUPFAM" id="SSF50156">
    <property type="entry name" value="PDZ domain-like"/>
    <property type="match status" value="1"/>
</dbReference>
<protein>
    <recommendedName>
        <fullName evidence="1">PDZ domain-containing protein</fullName>
    </recommendedName>
</protein>
<gene>
    <name evidence="2" type="ORF">FGIG_11009</name>
</gene>
<evidence type="ECO:0000313" key="2">
    <source>
        <dbReference type="EMBL" id="TPP56961.1"/>
    </source>
</evidence>
<dbReference type="CDD" id="cd00136">
    <property type="entry name" value="PDZ_canonical"/>
    <property type="match status" value="1"/>
</dbReference>
<dbReference type="OrthoDB" id="6288864at2759"/>
<accession>A0A504Y8T5</accession>
<dbReference type="InterPro" id="IPR001478">
    <property type="entry name" value="PDZ"/>
</dbReference>
<feature type="domain" description="PDZ" evidence="1">
    <location>
        <begin position="5"/>
        <end position="76"/>
    </location>
</feature>
<dbReference type="InterPro" id="IPR036034">
    <property type="entry name" value="PDZ_sf"/>
</dbReference>
<dbReference type="Proteomes" id="UP000316759">
    <property type="component" value="Unassembled WGS sequence"/>
</dbReference>
<reference evidence="2 3" key="1">
    <citation type="submission" date="2019-04" db="EMBL/GenBank/DDBJ databases">
        <title>Annotation for the trematode Fasciola gigantica.</title>
        <authorList>
            <person name="Choi Y.-J."/>
        </authorList>
    </citation>
    <scope>NUCLEOTIDE SEQUENCE [LARGE SCALE GENOMIC DNA]</scope>
    <source>
        <strain evidence="2">Uganda_cow_1</strain>
    </source>
</reference>
<dbReference type="SMART" id="SM00228">
    <property type="entry name" value="PDZ"/>
    <property type="match status" value="1"/>
</dbReference>
<evidence type="ECO:0000259" key="1">
    <source>
        <dbReference type="PROSITE" id="PS50106"/>
    </source>
</evidence>
<comment type="caution">
    <text evidence="2">The sequence shown here is derived from an EMBL/GenBank/DDBJ whole genome shotgun (WGS) entry which is preliminary data.</text>
</comment>
<evidence type="ECO:0000313" key="3">
    <source>
        <dbReference type="Proteomes" id="UP000316759"/>
    </source>
</evidence>
<sequence>MNVRKVVLKKASFGYGFSLKDNGQPFSSSATVVRVEPGGAADLGGIRVGDRIRTINGRSLQSMTFLEASNAVRVSR</sequence>
<keyword evidence="3" id="KW-1185">Reference proteome</keyword>
<proteinExistence type="predicted"/>
<dbReference type="Pfam" id="PF00595">
    <property type="entry name" value="PDZ"/>
    <property type="match status" value="1"/>
</dbReference>
<dbReference type="AlphaFoldDB" id="A0A504Y8T5"/>
<organism evidence="2 3">
    <name type="scientific">Fasciola gigantica</name>
    <name type="common">Giant liver fluke</name>
    <dbReference type="NCBI Taxonomy" id="46835"/>
    <lineage>
        <taxon>Eukaryota</taxon>
        <taxon>Metazoa</taxon>
        <taxon>Spiralia</taxon>
        <taxon>Lophotrochozoa</taxon>
        <taxon>Platyhelminthes</taxon>
        <taxon>Trematoda</taxon>
        <taxon>Digenea</taxon>
        <taxon>Plagiorchiida</taxon>
        <taxon>Echinostomata</taxon>
        <taxon>Echinostomatoidea</taxon>
        <taxon>Fasciolidae</taxon>
        <taxon>Fasciola</taxon>
    </lineage>
</organism>
<dbReference type="Gene3D" id="2.30.42.10">
    <property type="match status" value="1"/>
</dbReference>
<name>A0A504Y8T5_FASGI</name>